<feature type="transmembrane region" description="Helical" evidence="1">
    <location>
        <begin position="182"/>
        <end position="204"/>
    </location>
</feature>
<keyword evidence="1" id="KW-0472">Membrane</keyword>
<dbReference type="Gene3D" id="1.20.1730.10">
    <property type="entry name" value="Sodium/glucose cotransporter"/>
    <property type="match status" value="1"/>
</dbReference>
<proteinExistence type="predicted"/>
<protein>
    <recommendedName>
        <fullName evidence="3">Sodium:solute symporter family protein</fullName>
    </recommendedName>
</protein>
<feature type="transmembrane region" description="Helical" evidence="1">
    <location>
        <begin position="94"/>
        <end position="113"/>
    </location>
</feature>
<sequence length="209" mass="22878">ALGAFVALAFPGVIANGDPFYNIPNLLVSSAKWYEQLFGYTFIVSILAIMLSTVDSAITAIMFAFTYDAYPFSRKILDSKDESAITKNAPKIMAVGKAFSVLLILFLTLHIFIDYFEFSGINFIGMLFAFYTAQLSFAIPVIGAILLKSLPQKGFVIASIISSAAFGVLSGVYITIKGLEAYQWMPIIGTLCISTIVYGIGYIWKRHGE</sequence>
<feature type="transmembrane region" description="Helical" evidence="1">
    <location>
        <begin position="39"/>
        <end position="65"/>
    </location>
</feature>
<dbReference type="AlphaFoldDB" id="X1S883"/>
<reference evidence="2" key="1">
    <citation type="journal article" date="2014" name="Front. Microbiol.">
        <title>High frequency of phylogenetically diverse reductive dehalogenase-homologous genes in deep subseafloor sedimentary metagenomes.</title>
        <authorList>
            <person name="Kawai M."/>
            <person name="Futagami T."/>
            <person name="Toyoda A."/>
            <person name="Takaki Y."/>
            <person name="Nishi S."/>
            <person name="Hori S."/>
            <person name="Arai W."/>
            <person name="Tsubouchi T."/>
            <person name="Morono Y."/>
            <person name="Uchiyama I."/>
            <person name="Ito T."/>
            <person name="Fujiyama A."/>
            <person name="Inagaki F."/>
            <person name="Takami H."/>
        </authorList>
    </citation>
    <scope>NUCLEOTIDE SEQUENCE</scope>
    <source>
        <strain evidence="2">Expedition CK06-06</strain>
    </source>
</reference>
<keyword evidence="1" id="KW-0812">Transmembrane</keyword>
<organism evidence="2">
    <name type="scientific">marine sediment metagenome</name>
    <dbReference type="NCBI Taxonomy" id="412755"/>
    <lineage>
        <taxon>unclassified sequences</taxon>
        <taxon>metagenomes</taxon>
        <taxon>ecological metagenomes</taxon>
    </lineage>
</organism>
<comment type="caution">
    <text evidence="2">The sequence shown here is derived from an EMBL/GenBank/DDBJ whole genome shotgun (WGS) entry which is preliminary data.</text>
</comment>
<evidence type="ECO:0008006" key="3">
    <source>
        <dbReference type="Google" id="ProtNLM"/>
    </source>
</evidence>
<evidence type="ECO:0000256" key="1">
    <source>
        <dbReference type="SAM" id="Phobius"/>
    </source>
</evidence>
<evidence type="ECO:0000313" key="2">
    <source>
        <dbReference type="EMBL" id="GAI89277.1"/>
    </source>
</evidence>
<gene>
    <name evidence="2" type="ORF">S12H4_36132</name>
</gene>
<feature type="transmembrane region" description="Helical" evidence="1">
    <location>
        <begin position="125"/>
        <end position="147"/>
    </location>
</feature>
<feature type="non-terminal residue" evidence="2">
    <location>
        <position position="1"/>
    </location>
</feature>
<feature type="transmembrane region" description="Helical" evidence="1">
    <location>
        <begin position="154"/>
        <end position="176"/>
    </location>
</feature>
<dbReference type="EMBL" id="BARW01021520">
    <property type="protein sequence ID" value="GAI89277.1"/>
    <property type="molecule type" value="Genomic_DNA"/>
</dbReference>
<accession>X1S883</accession>
<name>X1S883_9ZZZZ</name>
<keyword evidence="1" id="KW-1133">Transmembrane helix</keyword>
<dbReference type="InterPro" id="IPR038377">
    <property type="entry name" value="Na/Glc_symporter_sf"/>
</dbReference>